<dbReference type="Gene3D" id="3.40.50.300">
    <property type="entry name" value="P-loop containing nucleotide triphosphate hydrolases"/>
    <property type="match status" value="1"/>
</dbReference>
<dbReference type="EMBL" id="LO017727">
    <property type="protein sequence ID" value="CRH07553.1"/>
    <property type="molecule type" value="Genomic_DNA"/>
</dbReference>
<feature type="repeat" description="TPR" evidence="2">
    <location>
        <begin position="65"/>
        <end position="98"/>
    </location>
</feature>
<accession>A0A1S7LMA8</accession>
<keyword evidence="2" id="KW-0802">TPR repeat</keyword>
<keyword evidence="1 3" id="KW-0808">Transferase</keyword>
<dbReference type="Gene3D" id="1.25.40.10">
    <property type="entry name" value="Tetratricopeptide repeat domain"/>
    <property type="match status" value="1"/>
</dbReference>
<proteinExistence type="predicted"/>
<evidence type="ECO:0000313" key="3">
    <source>
        <dbReference type="EMBL" id="CRH07553.1"/>
    </source>
</evidence>
<dbReference type="SMART" id="SM00028">
    <property type="entry name" value="TPR"/>
    <property type="match status" value="5"/>
</dbReference>
<dbReference type="GO" id="GO:0008476">
    <property type="term" value="F:protein-tyrosine sulfotransferase activity"/>
    <property type="evidence" value="ECO:0007669"/>
    <property type="project" value="InterPro"/>
</dbReference>
<protein>
    <submittedName>
        <fullName evidence="3">Putative sulfotransferase domain family protein</fullName>
    </submittedName>
</protein>
<sequence>MQPLETLIKQQRWPEALAQARQTHAADPDNRKVREILAELLTMLGEPKEALRHLQLLLFTQGKDAELHRKTAQVHLQLDDSRTAERHLRQAVTLDPQSWASWLALGRLQQEQHRADEALETLNQGRQVSPMTAPFDNAMGLAWMLKGELDRAIEAFRLALQAEPHADYIVVNLGDALRSQGALEEARTLYLEALQTTPNQPRLLAGYAQLTRFEDPQDPWIQQMQQQLQDPKLPQATAISLHFALGRALDQSKDYRNAFNHFEQANTIRYNSQGASNLPQHLNQIARIQSSFSHPATPLTPPPQAQAQPIFIVGLFRSGSTLTEQILCSHPQVGTIGEEAILPELTQQLPAQLGGHTPYPECMPQLSPDQARTLAENYLSQMASHAQQQPGMTHVVDKQLFNFLHIGLIAQLFPQATVIHCRRNLLDTCLSIYFQNFTHGMRFMQNLEEIGHYALGYQHLMQHWRNKLPITLHEVVYEELVADPTAQIPTLLEAAGLPWDEACLAPHLNRKRVQTASAQQVREPIHTRARNRWQRYEAHIAPLRKILAEV</sequence>
<dbReference type="InterPro" id="IPR011990">
    <property type="entry name" value="TPR-like_helical_dom_sf"/>
</dbReference>
<dbReference type="SUPFAM" id="SSF48452">
    <property type="entry name" value="TPR-like"/>
    <property type="match status" value="1"/>
</dbReference>
<dbReference type="InterPro" id="IPR026634">
    <property type="entry name" value="TPST-like"/>
</dbReference>
<dbReference type="Pfam" id="PF13469">
    <property type="entry name" value="Sulfotransfer_3"/>
    <property type="match status" value="1"/>
</dbReference>
<feature type="repeat" description="TPR" evidence="2">
    <location>
        <begin position="133"/>
        <end position="166"/>
    </location>
</feature>
<dbReference type="AlphaFoldDB" id="A0A1S7LMA8"/>
<dbReference type="PANTHER" id="PTHR12788">
    <property type="entry name" value="PROTEIN-TYROSINE SULFOTRANSFERASE 2"/>
    <property type="match status" value="1"/>
</dbReference>
<dbReference type="SUPFAM" id="SSF52540">
    <property type="entry name" value="P-loop containing nucleoside triphosphate hydrolases"/>
    <property type="match status" value="1"/>
</dbReference>
<dbReference type="Pfam" id="PF14559">
    <property type="entry name" value="TPR_19"/>
    <property type="match status" value="2"/>
</dbReference>
<name>A0A1S7LMA8_MAGMO</name>
<dbReference type="PANTHER" id="PTHR12788:SF10">
    <property type="entry name" value="PROTEIN-TYROSINE SULFOTRANSFERASE"/>
    <property type="match status" value="1"/>
</dbReference>
<organism evidence="3">
    <name type="scientific">Magnetococcus massalia (strain MO-1)</name>
    <dbReference type="NCBI Taxonomy" id="451514"/>
    <lineage>
        <taxon>Bacteria</taxon>
        <taxon>Pseudomonadati</taxon>
        <taxon>Pseudomonadota</taxon>
        <taxon>Magnetococcia</taxon>
        <taxon>Magnetococcales</taxon>
        <taxon>Magnetococcaceae</taxon>
        <taxon>Magnetococcus</taxon>
    </lineage>
</organism>
<gene>
    <name evidence="3" type="ORF">MAGMO_3416</name>
</gene>
<evidence type="ECO:0000256" key="1">
    <source>
        <dbReference type="ARBA" id="ARBA00022679"/>
    </source>
</evidence>
<dbReference type="PROSITE" id="PS50005">
    <property type="entry name" value="TPR"/>
    <property type="match status" value="3"/>
</dbReference>
<dbReference type="InterPro" id="IPR019734">
    <property type="entry name" value="TPR_rpt"/>
</dbReference>
<feature type="repeat" description="TPR" evidence="2">
    <location>
        <begin position="167"/>
        <end position="200"/>
    </location>
</feature>
<dbReference type="InterPro" id="IPR027417">
    <property type="entry name" value="P-loop_NTPase"/>
</dbReference>
<dbReference type="Pfam" id="PF13432">
    <property type="entry name" value="TPR_16"/>
    <property type="match status" value="1"/>
</dbReference>
<evidence type="ECO:0000256" key="2">
    <source>
        <dbReference type="PROSITE-ProRule" id="PRU00339"/>
    </source>
</evidence>
<dbReference type="Pfam" id="PF13181">
    <property type="entry name" value="TPR_8"/>
    <property type="match status" value="1"/>
</dbReference>
<reference evidence="3" key="1">
    <citation type="submission" date="2015-04" db="EMBL/GenBank/DDBJ databases">
        <authorList>
            <person name="Syromyatnikov M.Y."/>
            <person name="Popov V.N."/>
        </authorList>
    </citation>
    <scope>NUCLEOTIDE SEQUENCE</scope>
    <source>
        <strain evidence="3">MO-1</strain>
    </source>
</reference>